<feature type="domain" description="NACHT" evidence="1">
    <location>
        <begin position="429"/>
        <end position="552"/>
    </location>
</feature>
<dbReference type="InterPro" id="IPR027417">
    <property type="entry name" value="P-loop_NTPase"/>
</dbReference>
<protein>
    <submittedName>
        <fullName evidence="2">Ser/Thr phosphatase family protein</fullName>
    </submittedName>
</protein>
<dbReference type="SUPFAM" id="SSF52540">
    <property type="entry name" value="P-loop containing nucleoside triphosphate hydrolases"/>
    <property type="match status" value="1"/>
</dbReference>
<dbReference type="InterPro" id="IPR016187">
    <property type="entry name" value="CTDL_fold"/>
</dbReference>
<organism evidence="2 3">
    <name type="scientific">Candidatus Scalindua japonica</name>
    <dbReference type="NCBI Taxonomy" id="1284222"/>
    <lineage>
        <taxon>Bacteria</taxon>
        <taxon>Pseudomonadati</taxon>
        <taxon>Planctomycetota</taxon>
        <taxon>Candidatus Brocadiia</taxon>
        <taxon>Candidatus Brocadiales</taxon>
        <taxon>Candidatus Scalinduaceae</taxon>
        <taxon>Candidatus Scalindua</taxon>
    </lineage>
</organism>
<dbReference type="Pfam" id="PF05729">
    <property type="entry name" value="NACHT"/>
    <property type="match status" value="1"/>
</dbReference>
<dbReference type="Proteomes" id="UP000218542">
    <property type="component" value="Unassembled WGS sequence"/>
</dbReference>
<evidence type="ECO:0000259" key="1">
    <source>
        <dbReference type="PROSITE" id="PS50837"/>
    </source>
</evidence>
<dbReference type="RefSeq" id="WP_096894285.1">
    <property type="nucleotide sequence ID" value="NZ_BAOS01000015.1"/>
</dbReference>
<dbReference type="AlphaFoldDB" id="A0A286TYD4"/>
<dbReference type="InterPro" id="IPR042095">
    <property type="entry name" value="SUMF_sf"/>
</dbReference>
<dbReference type="Gene3D" id="3.90.1580.10">
    <property type="entry name" value="paralog of FGE (formylglycine-generating enzyme)"/>
    <property type="match status" value="1"/>
</dbReference>
<dbReference type="GO" id="GO:0120147">
    <property type="term" value="F:formylglycine-generating oxidase activity"/>
    <property type="evidence" value="ECO:0007669"/>
    <property type="project" value="TreeGrafter"/>
</dbReference>
<dbReference type="PANTHER" id="PTHR23150">
    <property type="entry name" value="SULFATASE MODIFYING FACTOR 1, 2"/>
    <property type="match status" value="1"/>
</dbReference>
<dbReference type="SUPFAM" id="SSF56436">
    <property type="entry name" value="C-type lectin-like"/>
    <property type="match status" value="1"/>
</dbReference>
<dbReference type="Gene3D" id="3.40.50.300">
    <property type="entry name" value="P-loop containing nucleotide triphosphate hydrolases"/>
    <property type="match status" value="1"/>
</dbReference>
<dbReference type="PROSITE" id="PS50837">
    <property type="entry name" value="NACHT"/>
    <property type="match status" value="1"/>
</dbReference>
<evidence type="ECO:0000313" key="3">
    <source>
        <dbReference type="Proteomes" id="UP000218542"/>
    </source>
</evidence>
<dbReference type="Gene3D" id="3.60.21.10">
    <property type="match status" value="1"/>
</dbReference>
<dbReference type="EMBL" id="BAOS01000015">
    <property type="protein sequence ID" value="GAX60887.1"/>
    <property type="molecule type" value="Genomic_DNA"/>
</dbReference>
<dbReference type="InterPro" id="IPR007111">
    <property type="entry name" value="NACHT_NTPase"/>
</dbReference>
<dbReference type="InterPro" id="IPR005532">
    <property type="entry name" value="SUMF_dom"/>
</dbReference>
<name>A0A286TYD4_9BACT</name>
<sequence length="1141" mass="130357">MAIVNILHLSDLHFGIETSKKCSVTALSKRENTLDELIKVLKKTVGTEWRPDIVTISGDIGWSGREKDYIEARKWIEDELLEVLELSVDNLIVCAGNHDINRDETMGMEPPLTHEKADKWLLIENIKKFIEPFKDYNRFCGEFKIPELSISENKYHLIGQREIKGLRFVVLNSAWFCRGDDDRGNLWMGLPQLKVMNAALQLADPEQYDTELITISILHHPPGWLNDYETNSYDERINTFSYISERSHIILCGHVHGAIEEPDRKSNSAYFFKGGATYSGDDYRNNFSIYQVDTKTRSFKRCAFEYNPSRCKWKRDDGKSQSLLKPESRAAVAIADSPKADVLDDEISSYCQKADALHAHLPVAGFVNQLKVPIDIDEIYVPLRAMLNLSGKDEVFANADHAEKRMERDSVEIHLPDAFKEARERNKRKGIVVLGDPGSGKTTHLKRLLLACLREGPEKLNLPPDILPVFLPLRELKDLDKGLDVFIQQQLEGAHLDTKEGFGKRLLDRKNLLFLLDGLDEVADLEKREMVARWIIKSINSRPKCYFVVTCRFAGYSPTVHMNENFLEMYIRPFDNDEVGRFVHNWYKTVEQGLAIDPKQAGEIAREKAERLVERLKESDFRASKVFELTRNPLLLTNICLIHRHRDDLPYKRHKLYEECIAILLEHWRKPKKLKVGVTAQDGSRVLQPVALWLHGEEGRTKAKATELLPHIEPVLKAVGWPGGTAEDFLSTIRDDSGLLTGWDQEHYGFMHLGFQEYLVAREIRSRAFKDKGVLRDLASHFGESWWQEVTLIMLALEDPSLFEDFMEEVVKLPVFASNPSLVDMCLEDAAETSVQPFMDVLNEDPGKDEELWKRQAAALRVVKRLDESALEAVKTCLEKHPFAEINQRFKEYNREESVDSNVVSAKQGGYELIKIPGGSFMMGSPKTEKGRYDDEGPQHEVNVPEFYMGVAPVTNRQYGIFMEENTEVTEPEYWADRRFNQPEQPVVGVSWDDAKKYAEWAGLRLPTEAEWEYACRAGTTTRYYLGDEEGDLERAGWYTVNSSRQSHPVGEKAMNGFGLYDMHGNVWEWVEDDWHEDYNGAPDNGNAWVGKKVGSGRVIRGGSWRNVAQSCRSAFRGDYGPDGRNINLGLRLSRSVAPGS</sequence>
<dbReference type="SUPFAM" id="SSF56300">
    <property type="entry name" value="Metallo-dependent phosphatases"/>
    <property type="match status" value="1"/>
</dbReference>
<accession>A0A286TYD4</accession>
<keyword evidence="3" id="KW-1185">Reference proteome</keyword>
<dbReference type="PANTHER" id="PTHR23150:SF19">
    <property type="entry name" value="FORMYLGLYCINE-GENERATING ENZYME"/>
    <property type="match status" value="1"/>
</dbReference>
<dbReference type="InterPro" id="IPR029052">
    <property type="entry name" value="Metallo-depent_PP-like"/>
</dbReference>
<dbReference type="InterPro" id="IPR051043">
    <property type="entry name" value="Sulfatase_Mod_Factor_Kinase"/>
</dbReference>
<reference evidence="3" key="1">
    <citation type="journal article" date="2017" name="Environ. Microbiol. Rep.">
        <title>Genetic Diversity of Marine Anaerobic Ammonium-Oxidizing Bacteria as Revealed by Genomic and Proteomic Analyses of 'Candidatus Scalindua japonica'.</title>
        <authorList>
            <person name="Oshiki M."/>
            <person name="Mizuto K."/>
            <person name="Kimura Z."/>
            <person name="Kindaichi T."/>
            <person name="Satoh H."/>
            <person name="Okabe S."/>
        </authorList>
    </citation>
    <scope>NUCLEOTIDE SEQUENCE [LARGE SCALE GENOMIC DNA]</scope>
    <source>
        <strain evidence="3">husup-a2</strain>
    </source>
</reference>
<gene>
    <name evidence="2" type="ORF">SCALIN_C15_0028</name>
</gene>
<dbReference type="Pfam" id="PF03781">
    <property type="entry name" value="FGE-sulfatase"/>
    <property type="match status" value="1"/>
</dbReference>
<evidence type="ECO:0000313" key="2">
    <source>
        <dbReference type="EMBL" id="GAX60887.1"/>
    </source>
</evidence>
<dbReference type="OrthoDB" id="9812426at2"/>
<proteinExistence type="predicted"/>
<comment type="caution">
    <text evidence="2">The sequence shown here is derived from an EMBL/GenBank/DDBJ whole genome shotgun (WGS) entry which is preliminary data.</text>
</comment>